<name>A0A8J2PBV7_9HEXA</name>
<protein>
    <submittedName>
        <fullName evidence="1">Uncharacterized protein</fullName>
    </submittedName>
</protein>
<evidence type="ECO:0000313" key="1">
    <source>
        <dbReference type="EMBL" id="CAG7822657.1"/>
    </source>
</evidence>
<accession>A0A8J2PBV7</accession>
<comment type="caution">
    <text evidence="1">The sequence shown here is derived from an EMBL/GenBank/DDBJ whole genome shotgun (WGS) entry which is preliminary data.</text>
</comment>
<gene>
    <name evidence="1" type="ORF">AFUS01_LOCUS32917</name>
</gene>
<sequence length="74" mass="8573">MFLNSMQIILSFHFAESSGKRAHKQLQLSGLLQSELHNRPIGHHTNPRKHQRFRIADFGSNMTDFEEGVELQIN</sequence>
<keyword evidence="2" id="KW-1185">Reference proteome</keyword>
<dbReference type="Proteomes" id="UP000708208">
    <property type="component" value="Unassembled WGS sequence"/>
</dbReference>
<organism evidence="1 2">
    <name type="scientific">Allacma fusca</name>
    <dbReference type="NCBI Taxonomy" id="39272"/>
    <lineage>
        <taxon>Eukaryota</taxon>
        <taxon>Metazoa</taxon>
        <taxon>Ecdysozoa</taxon>
        <taxon>Arthropoda</taxon>
        <taxon>Hexapoda</taxon>
        <taxon>Collembola</taxon>
        <taxon>Symphypleona</taxon>
        <taxon>Sminthuridae</taxon>
        <taxon>Allacma</taxon>
    </lineage>
</organism>
<proteinExistence type="predicted"/>
<reference evidence="1" key="1">
    <citation type="submission" date="2021-06" db="EMBL/GenBank/DDBJ databases">
        <authorList>
            <person name="Hodson N. C."/>
            <person name="Mongue J. A."/>
            <person name="Jaron S. K."/>
        </authorList>
    </citation>
    <scope>NUCLEOTIDE SEQUENCE</scope>
</reference>
<dbReference type="AlphaFoldDB" id="A0A8J2PBV7"/>
<dbReference type="EMBL" id="CAJVCH010527035">
    <property type="protein sequence ID" value="CAG7822657.1"/>
    <property type="molecule type" value="Genomic_DNA"/>
</dbReference>
<evidence type="ECO:0000313" key="2">
    <source>
        <dbReference type="Proteomes" id="UP000708208"/>
    </source>
</evidence>